<evidence type="ECO:0000256" key="2">
    <source>
        <dbReference type="ARBA" id="ARBA00022490"/>
    </source>
</evidence>
<dbReference type="Pfam" id="PF17820">
    <property type="entry name" value="PDZ_6"/>
    <property type="match status" value="1"/>
</dbReference>
<dbReference type="AlphaFoldDB" id="A0A9D3T8I4"/>
<dbReference type="InterPro" id="IPR041489">
    <property type="entry name" value="PDZ_6"/>
</dbReference>
<evidence type="ECO:0000313" key="6">
    <source>
        <dbReference type="Proteomes" id="UP001046870"/>
    </source>
</evidence>
<name>A0A9D3T8I4_MEGAT</name>
<dbReference type="SMART" id="SM00228">
    <property type="entry name" value="PDZ"/>
    <property type="match status" value="1"/>
</dbReference>
<dbReference type="InterPro" id="IPR001478">
    <property type="entry name" value="PDZ"/>
</dbReference>
<dbReference type="Gene3D" id="2.30.42.10">
    <property type="match status" value="1"/>
</dbReference>
<reference evidence="5" key="1">
    <citation type="submission" date="2021-01" db="EMBL/GenBank/DDBJ databases">
        <authorList>
            <person name="Zahm M."/>
            <person name="Roques C."/>
            <person name="Cabau C."/>
            <person name="Klopp C."/>
            <person name="Donnadieu C."/>
            <person name="Jouanno E."/>
            <person name="Lampietro C."/>
            <person name="Louis A."/>
            <person name="Herpin A."/>
            <person name="Echchiki A."/>
            <person name="Berthelot C."/>
            <person name="Parey E."/>
            <person name="Roest-Crollius H."/>
            <person name="Braasch I."/>
            <person name="Postlethwait J."/>
            <person name="Bobe J."/>
            <person name="Montfort J."/>
            <person name="Bouchez O."/>
            <person name="Begum T."/>
            <person name="Mejri S."/>
            <person name="Adams A."/>
            <person name="Chen W.-J."/>
            <person name="Guiguen Y."/>
        </authorList>
    </citation>
    <scope>NUCLEOTIDE SEQUENCE</scope>
    <source>
        <strain evidence="5">YG-15Mar2019-1</strain>
        <tissue evidence="5">Brain</tissue>
    </source>
</reference>
<evidence type="ECO:0000256" key="3">
    <source>
        <dbReference type="SAM" id="MobiDB-lite"/>
    </source>
</evidence>
<dbReference type="PANTHER" id="PTHR15963">
    <property type="entry name" value="GENERAL RECEPTOR FOR PHOSPHOINOSITIDES 1-ASSOCIATED SCAFFOLD PROTEIN-RELATED"/>
    <property type="match status" value="1"/>
</dbReference>
<feature type="region of interest" description="Disordered" evidence="3">
    <location>
        <begin position="240"/>
        <end position="259"/>
    </location>
</feature>
<dbReference type="CDD" id="cd06713">
    <property type="entry name" value="PDZ_tamalin_CYTIP-like"/>
    <property type="match status" value="1"/>
</dbReference>
<protein>
    <recommendedName>
        <fullName evidence="4">PDZ domain-containing protein</fullName>
    </recommendedName>
</protein>
<evidence type="ECO:0000256" key="1">
    <source>
        <dbReference type="ARBA" id="ARBA00004496"/>
    </source>
</evidence>
<evidence type="ECO:0000259" key="4">
    <source>
        <dbReference type="PROSITE" id="PS50106"/>
    </source>
</evidence>
<dbReference type="OrthoDB" id="10041077at2759"/>
<comment type="caution">
    <text evidence="5">The sequence shown here is derived from an EMBL/GenBank/DDBJ whole genome shotgun (WGS) entry which is preliminary data.</text>
</comment>
<accession>A0A9D3T8I4</accession>
<organism evidence="5 6">
    <name type="scientific">Megalops atlanticus</name>
    <name type="common">Tarpon</name>
    <name type="synonym">Clupea gigantea</name>
    <dbReference type="NCBI Taxonomy" id="7932"/>
    <lineage>
        <taxon>Eukaryota</taxon>
        <taxon>Metazoa</taxon>
        <taxon>Chordata</taxon>
        <taxon>Craniata</taxon>
        <taxon>Vertebrata</taxon>
        <taxon>Euteleostomi</taxon>
        <taxon>Actinopterygii</taxon>
        <taxon>Neopterygii</taxon>
        <taxon>Teleostei</taxon>
        <taxon>Elopiformes</taxon>
        <taxon>Megalopidae</taxon>
        <taxon>Megalops</taxon>
    </lineage>
</organism>
<gene>
    <name evidence="5" type="ORF">MATL_G00147470</name>
</gene>
<dbReference type="Proteomes" id="UP001046870">
    <property type="component" value="Chromosome 12"/>
</dbReference>
<proteinExistence type="predicted"/>
<comment type="subcellular location">
    <subcellularLocation>
        <location evidence="1">Cytoplasm</location>
    </subcellularLocation>
</comment>
<feature type="domain" description="PDZ" evidence="4">
    <location>
        <begin position="84"/>
        <end position="173"/>
    </location>
</feature>
<dbReference type="GO" id="GO:0005737">
    <property type="term" value="C:cytoplasm"/>
    <property type="evidence" value="ECO:0007669"/>
    <property type="project" value="UniProtKB-SubCell"/>
</dbReference>
<dbReference type="SUPFAM" id="SSF50156">
    <property type="entry name" value="PDZ domain-like"/>
    <property type="match status" value="1"/>
</dbReference>
<dbReference type="InterPro" id="IPR036034">
    <property type="entry name" value="PDZ_sf"/>
</dbReference>
<dbReference type="InterPro" id="IPR052122">
    <property type="entry name" value="Intracell_Traff_Signaling_Reg"/>
</dbReference>
<keyword evidence="2" id="KW-0963">Cytoplasm</keyword>
<dbReference type="PROSITE" id="PS50106">
    <property type="entry name" value="PDZ"/>
    <property type="match status" value="1"/>
</dbReference>
<evidence type="ECO:0000313" key="5">
    <source>
        <dbReference type="EMBL" id="KAG7466920.1"/>
    </source>
</evidence>
<dbReference type="EMBL" id="JAFDVH010000012">
    <property type="protein sequence ID" value="KAG7466920.1"/>
    <property type="molecule type" value="Genomic_DNA"/>
</dbReference>
<sequence length="362" mass="39699">MTALISTMSFKGFLRQNSHDSFILDGSLRSKGSLWHRRSLGQESNSKHQQNLVSSLGTLPRGQKQFARSRSNSLVDYTDPQRTTVVLEKQDNETFGFEVQTYGLQNKDNNTVEMCTFVCKVKEDSPAERAGLTTGDVIVRINSICIEGSAHQHIVDLIRESTNLLKMETVSGAVVKRIELEKKLRLLKESLRAKWVELQKLTLQEQRLICGNMNDISPRPSLDSPMSLASPVGWPGHRFSSDSSCRSVGTEDGEDGGAPLPSVFEDQSPFSPCPLSGADAGGGGCFFSQDFPPEWSHPSVVRARSASFASSGGSLSPTWDLAGGPLSPFGTLPRKSRRGSVRKRIMKFLPGLNHSVEEEENG</sequence>
<dbReference type="PANTHER" id="PTHR15963:SF1">
    <property type="entry name" value="CYTOHESIN-INTERACTING PROTEIN"/>
    <property type="match status" value="1"/>
</dbReference>
<keyword evidence="6" id="KW-1185">Reference proteome</keyword>